<feature type="region of interest" description="Disordered" evidence="1">
    <location>
        <begin position="251"/>
        <end position="270"/>
    </location>
</feature>
<accession>A0AAN6QUL5</accession>
<evidence type="ECO:0008006" key="4">
    <source>
        <dbReference type="Google" id="ProtNLM"/>
    </source>
</evidence>
<gene>
    <name evidence="2" type="ORF">LTR91_008379</name>
</gene>
<keyword evidence="3" id="KW-1185">Reference proteome</keyword>
<dbReference type="PANTHER" id="PTHR40644:SF1">
    <property type="entry name" value="UPF0653 PROTEIN C607.02C"/>
    <property type="match status" value="1"/>
</dbReference>
<dbReference type="EMBL" id="JAUJLE010000064">
    <property type="protein sequence ID" value="KAK0992127.1"/>
    <property type="molecule type" value="Genomic_DNA"/>
</dbReference>
<feature type="region of interest" description="Disordered" evidence="1">
    <location>
        <begin position="1"/>
        <end position="152"/>
    </location>
</feature>
<reference evidence="2" key="1">
    <citation type="submission" date="2023-06" db="EMBL/GenBank/DDBJ databases">
        <title>Black Yeasts Isolated from many extreme environments.</title>
        <authorList>
            <person name="Coleine C."/>
            <person name="Stajich J.E."/>
            <person name="Selbmann L."/>
        </authorList>
    </citation>
    <scope>NUCLEOTIDE SEQUENCE</scope>
    <source>
        <strain evidence="2">CCFEE 5200</strain>
    </source>
</reference>
<protein>
    <recommendedName>
        <fullName evidence="4">Urease accessory protein UreD</fullName>
    </recommendedName>
</protein>
<feature type="region of interest" description="Disordered" evidence="1">
    <location>
        <begin position="212"/>
        <end position="238"/>
    </location>
</feature>
<comment type="caution">
    <text evidence="2">The sequence shown here is derived from an EMBL/GenBank/DDBJ whole genome shotgun (WGS) entry which is preliminary data.</text>
</comment>
<organism evidence="2 3">
    <name type="scientific">Friedmanniomyces endolithicus</name>
    <dbReference type="NCBI Taxonomy" id="329885"/>
    <lineage>
        <taxon>Eukaryota</taxon>
        <taxon>Fungi</taxon>
        <taxon>Dikarya</taxon>
        <taxon>Ascomycota</taxon>
        <taxon>Pezizomycotina</taxon>
        <taxon>Dothideomycetes</taxon>
        <taxon>Dothideomycetidae</taxon>
        <taxon>Mycosphaerellales</taxon>
        <taxon>Teratosphaeriaceae</taxon>
        <taxon>Friedmanniomyces</taxon>
    </lineage>
</organism>
<evidence type="ECO:0000313" key="2">
    <source>
        <dbReference type="EMBL" id="KAK0992127.1"/>
    </source>
</evidence>
<feature type="compositionally biased region" description="Basic residues" evidence="1">
    <location>
        <begin position="47"/>
        <end position="58"/>
    </location>
</feature>
<proteinExistence type="predicted"/>
<dbReference type="PANTHER" id="PTHR40644">
    <property type="entry name" value="UPF0653 PROTEIN C607.02C"/>
    <property type="match status" value="1"/>
</dbReference>
<dbReference type="AlphaFoldDB" id="A0AAN6QUL5"/>
<name>A0AAN6QUL5_9PEZI</name>
<sequence length="350" mass="38733">MAPCVAMPHKHTRKRNPNATNDYNLAPSTIAKPLAAFSGAAKDGKGKGKGKFQTKKPSHGGQSKSERTPNLKRKRTSTATTDYKEDDTPRAFARLMQFQTTGKRPSGLDDERASRKAKKRKTATDTTPSAAKKPEPVPTPKPAVPATDLSTVPKILPGERLADYSARVDQALPVSGLARKGKNARVEGVKERVTKTEKRLKKMYAAWREEDIRRKEKAEEVQEEEEEAEEERRAKWGEGYRASLITSTRRGKKQKVIGEADGSDDDGEVDPWAVLNSRREKPKGLHDVVLAPPTLKVVPKEKFKVKEGARVQVADVPAAAGSLKRREELGEARRDVIERYREIMRGGGGL</sequence>
<evidence type="ECO:0000313" key="3">
    <source>
        <dbReference type="Proteomes" id="UP001175353"/>
    </source>
</evidence>
<dbReference type="Proteomes" id="UP001175353">
    <property type="component" value="Unassembled WGS sequence"/>
</dbReference>
<feature type="compositionally biased region" description="Polar residues" evidence="1">
    <location>
        <begin position="17"/>
        <end position="27"/>
    </location>
</feature>
<evidence type="ECO:0000256" key="1">
    <source>
        <dbReference type="SAM" id="MobiDB-lite"/>
    </source>
</evidence>